<gene>
    <name evidence="1" type="ORF">PFR002_LOCUS9477</name>
</gene>
<protein>
    <submittedName>
        <fullName evidence="1">Uncharacterized protein</fullName>
    </submittedName>
</protein>
<dbReference type="EMBL" id="CANTFK010000994">
    <property type="protein sequence ID" value="CAI5741114.1"/>
    <property type="molecule type" value="Genomic_DNA"/>
</dbReference>
<evidence type="ECO:0000313" key="1">
    <source>
        <dbReference type="EMBL" id="CAI5741114.1"/>
    </source>
</evidence>
<accession>A0AAV0V2Q6</accession>
<evidence type="ECO:0000313" key="2">
    <source>
        <dbReference type="Proteomes" id="UP001159659"/>
    </source>
</evidence>
<dbReference type="AlphaFoldDB" id="A0AAV0V2Q6"/>
<reference evidence="1" key="1">
    <citation type="submission" date="2022-12" db="EMBL/GenBank/DDBJ databases">
        <authorList>
            <person name="Webb A."/>
        </authorList>
    </citation>
    <scope>NUCLEOTIDE SEQUENCE</scope>
    <source>
        <strain evidence="1">Pf2</strain>
    </source>
</reference>
<proteinExistence type="predicted"/>
<dbReference type="Proteomes" id="UP001159659">
    <property type="component" value="Unassembled WGS sequence"/>
</dbReference>
<name>A0AAV0V2Q6_9STRA</name>
<comment type="caution">
    <text evidence="1">The sequence shown here is derived from an EMBL/GenBank/DDBJ whole genome shotgun (WGS) entry which is preliminary data.</text>
</comment>
<organism evidence="1 2">
    <name type="scientific">Peronospora farinosa</name>
    <dbReference type="NCBI Taxonomy" id="134698"/>
    <lineage>
        <taxon>Eukaryota</taxon>
        <taxon>Sar</taxon>
        <taxon>Stramenopiles</taxon>
        <taxon>Oomycota</taxon>
        <taxon>Peronosporomycetes</taxon>
        <taxon>Peronosporales</taxon>
        <taxon>Peronosporaceae</taxon>
        <taxon>Peronospora</taxon>
    </lineage>
</organism>
<sequence length="201" mass="23116">MATYTSRGIDGHQGFTTQHQYPRLEREAERLLTNFPEMLFGRLLCWMNEDFYVAKNLLNVTAISCSMRICMMDIFICSRIEGARFLGGNKEKAPSKQELAVFTSLSEAKRDPEDLVRCFAYILPTLRACGHDAEYRAIEKDFGLRQCNKRRDTFLAHGGCFVTHPVRSETSENARVVVEHPWLTRNVLLATCRELCEMQSH</sequence>